<organism evidence="2 3">
    <name type="scientific">Glossina pallidipes</name>
    <name type="common">Tsetse fly</name>
    <dbReference type="NCBI Taxonomy" id="7398"/>
    <lineage>
        <taxon>Eukaryota</taxon>
        <taxon>Metazoa</taxon>
        <taxon>Ecdysozoa</taxon>
        <taxon>Arthropoda</taxon>
        <taxon>Hexapoda</taxon>
        <taxon>Insecta</taxon>
        <taxon>Pterygota</taxon>
        <taxon>Neoptera</taxon>
        <taxon>Endopterygota</taxon>
        <taxon>Diptera</taxon>
        <taxon>Brachycera</taxon>
        <taxon>Muscomorpha</taxon>
        <taxon>Hippoboscoidea</taxon>
        <taxon>Glossinidae</taxon>
        <taxon>Glossina</taxon>
    </lineage>
</organism>
<dbReference type="AlphaFoldDB" id="A0A1B0A1Y4"/>
<name>A0A1B0A1Y4_GLOPL</name>
<feature type="compositionally biased region" description="Gly residues" evidence="1">
    <location>
        <begin position="46"/>
        <end position="58"/>
    </location>
</feature>
<feature type="compositionally biased region" description="Low complexity" evidence="1">
    <location>
        <begin position="59"/>
        <end position="71"/>
    </location>
</feature>
<feature type="region of interest" description="Disordered" evidence="1">
    <location>
        <begin position="46"/>
        <end position="71"/>
    </location>
</feature>
<evidence type="ECO:0000256" key="1">
    <source>
        <dbReference type="SAM" id="MobiDB-lite"/>
    </source>
</evidence>
<evidence type="ECO:0000313" key="3">
    <source>
        <dbReference type="Proteomes" id="UP000092445"/>
    </source>
</evidence>
<protein>
    <submittedName>
        <fullName evidence="2">Uncharacterized protein</fullName>
    </submittedName>
</protein>
<keyword evidence="3" id="KW-1185">Reference proteome</keyword>
<dbReference type="VEuPathDB" id="VectorBase:GPAI032025"/>
<evidence type="ECO:0000313" key="2">
    <source>
        <dbReference type="EnsemblMetazoa" id="GPAI032025-PA"/>
    </source>
</evidence>
<reference evidence="3" key="1">
    <citation type="submission" date="2014-03" db="EMBL/GenBank/DDBJ databases">
        <authorList>
            <person name="Aksoy S."/>
            <person name="Warren W."/>
            <person name="Wilson R.K."/>
        </authorList>
    </citation>
    <scope>NUCLEOTIDE SEQUENCE [LARGE SCALE GENOMIC DNA]</scope>
    <source>
        <strain evidence="3">IAEA</strain>
    </source>
</reference>
<reference evidence="2" key="2">
    <citation type="submission" date="2020-05" db="UniProtKB">
        <authorList>
            <consortium name="EnsemblMetazoa"/>
        </authorList>
    </citation>
    <scope>IDENTIFICATION</scope>
    <source>
        <strain evidence="2">IAEA</strain>
    </source>
</reference>
<accession>A0A1B0A1Y4</accession>
<sequence>MNCVAIPHTEDKRAAASTPPLHILHSEVTLTTPIIENTSSNCAGSAGGGGGGGGGGSSSIGNHNNNNNNNNNATNAAAIGINKSQSLQRTTTTHLYCRSLDKDVAALAVPQRRSTTSRSFASCLRGERDDAYVDYQKRALQYETARQQQQQQRHQQQQLLDDNHPVQVLQSSINSACSNVGETTITPRKFSLKVTRSVTCRILIGTRYLIEANKDSSRGEHSKWIAFKLALELGLDFQSQIPGSHCFTESCILTFYIASSQAYKACSEFNFRCLGNLAAVKISMKNFLIFQDPQSTPQHTCHEADLKETLNSTAIGHDIAFNFCEFL</sequence>
<dbReference type="EnsemblMetazoa" id="GPAI032025-RA">
    <property type="protein sequence ID" value="GPAI032025-PA"/>
    <property type="gene ID" value="GPAI032025"/>
</dbReference>
<proteinExistence type="predicted"/>
<dbReference type="Proteomes" id="UP000092445">
    <property type="component" value="Unassembled WGS sequence"/>
</dbReference>